<comment type="caution">
    <text evidence="1">The sequence shown here is derived from an EMBL/GenBank/DDBJ whole genome shotgun (WGS) entry which is preliminary data.</text>
</comment>
<evidence type="ECO:0000313" key="1">
    <source>
        <dbReference type="EMBL" id="KAF6104527.1"/>
    </source>
</evidence>
<dbReference type="InterPro" id="IPR043129">
    <property type="entry name" value="ATPase_NBD"/>
</dbReference>
<sequence length="154" mass="16957">MDFDKERTEAPSPPPTEKCLLPDGREITLGQERFSAPEVLFHTDLIGRHSLGAHMIAFRCVSSCDPALWKILFDNIVLSGGTGSCVGLRSRMQRELCALVSPTIAVEVSTCPFSKYGAWVGGSMLCSLSTFKDMWVTSKEYQDLGSSVVCRRSF</sequence>
<protein>
    <recommendedName>
        <fullName evidence="3">Actin-like</fullName>
    </recommendedName>
</protein>
<name>A0A834E7V7_9CHIR</name>
<dbReference type="PANTHER" id="PTHR11937">
    <property type="entry name" value="ACTIN"/>
    <property type="match status" value="1"/>
</dbReference>
<proteinExistence type="predicted"/>
<reference evidence="1 2" key="1">
    <citation type="journal article" date="2020" name="Nature">
        <title>Six reference-quality genomes reveal evolution of bat adaptations.</title>
        <authorList>
            <person name="Jebb D."/>
            <person name="Huang Z."/>
            <person name="Pippel M."/>
            <person name="Hughes G.M."/>
            <person name="Lavrichenko K."/>
            <person name="Devanna P."/>
            <person name="Winkler S."/>
            <person name="Jermiin L.S."/>
            <person name="Skirmuntt E.C."/>
            <person name="Katzourakis A."/>
            <person name="Burkitt-Gray L."/>
            <person name="Ray D.A."/>
            <person name="Sullivan K.A.M."/>
            <person name="Roscito J.G."/>
            <person name="Kirilenko B.M."/>
            <person name="Davalos L.M."/>
            <person name="Corthals A.P."/>
            <person name="Power M.L."/>
            <person name="Jones G."/>
            <person name="Ransome R.D."/>
            <person name="Dechmann D.K.N."/>
            <person name="Locatelli A.G."/>
            <person name="Puechmaille S.J."/>
            <person name="Fedrigo O."/>
            <person name="Jarvis E.D."/>
            <person name="Hiller M."/>
            <person name="Vernes S.C."/>
            <person name="Myers E.W."/>
            <person name="Teeling E.C."/>
        </authorList>
    </citation>
    <scope>NUCLEOTIDE SEQUENCE [LARGE SCALE GENOMIC DNA]</scope>
    <source>
        <strain evidence="1">Bat1K_MPI-CBG_1</strain>
    </source>
</reference>
<dbReference type="AlphaFoldDB" id="A0A834E7V7"/>
<dbReference type="Gene3D" id="3.30.420.40">
    <property type="match status" value="2"/>
</dbReference>
<dbReference type="EMBL" id="JABVXQ010000006">
    <property type="protein sequence ID" value="KAF6104527.1"/>
    <property type="molecule type" value="Genomic_DNA"/>
</dbReference>
<evidence type="ECO:0008006" key="3">
    <source>
        <dbReference type="Google" id="ProtNLM"/>
    </source>
</evidence>
<accession>A0A834E7V7</accession>
<dbReference type="InterPro" id="IPR004000">
    <property type="entry name" value="Actin"/>
</dbReference>
<gene>
    <name evidence="1" type="ORF">HJG60_011431</name>
</gene>
<dbReference type="Proteomes" id="UP000664940">
    <property type="component" value="Unassembled WGS sequence"/>
</dbReference>
<dbReference type="SUPFAM" id="SSF53067">
    <property type="entry name" value="Actin-like ATPase domain"/>
    <property type="match status" value="1"/>
</dbReference>
<organism evidence="1 2">
    <name type="scientific">Phyllostomus discolor</name>
    <name type="common">pale spear-nosed bat</name>
    <dbReference type="NCBI Taxonomy" id="89673"/>
    <lineage>
        <taxon>Eukaryota</taxon>
        <taxon>Metazoa</taxon>
        <taxon>Chordata</taxon>
        <taxon>Craniata</taxon>
        <taxon>Vertebrata</taxon>
        <taxon>Euteleostomi</taxon>
        <taxon>Mammalia</taxon>
        <taxon>Eutheria</taxon>
        <taxon>Laurasiatheria</taxon>
        <taxon>Chiroptera</taxon>
        <taxon>Yangochiroptera</taxon>
        <taxon>Phyllostomidae</taxon>
        <taxon>Phyllostominae</taxon>
        <taxon>Phyllostomus</taxon>
    </lineage>
</organism>
<dbReference type="Pfam" id="PF00022">
    <property type="entry name" value="Actin"/>
    <property type="match status" value="1"/>
</dbReference>
<evidence type="ECO:0000313" key="2">
    <source>
        <dbReference type="Proteomes" id="UP000664940"/>
    </source>
</evidence>